<evidence type="ECO:0000256" key="7">
    <source>
        <dbReference type="ARBA" id="ARBA00022927"/>
    </source>
</evidence>
<feature type="transmembrane region" description="Helical" evidence="11">
    <location>
        <begin position="92"/>
        <end position="109"/>
    </location>
</feature>
<keyword evidence="8 11" id="KW-1133">Transmembrane helix</keyword>
<dbReference type="GO" id="GO:0015031">
    <property type="term" value="P:protein transport"/>
    <property type="evidence" value="ECO:0007669"/>
    <property type="project" value="UniProtKB-KW"/>
</dbReference>
<keyword evidence="10 11" id="KW-0675">Receptor</keyword>
<keyword evidence="4 11" id="KW-0812">Transmembrane</keyword>
<dbReference type="AlphaFoldDB" id="A0A4E0RCV7"/>
<keyword evidence="9 11" id="KW-0472">Membrane</keyword>
<dbReference type="PANTHER" id="PTHR10585">
    <property type="entry name" value="ER LUMEN PROTEIN RETAINING RECEPTOR"/>
    <property type="match status" value="1"/>
</dbReference>
<sequence>MNVFRLTGDLSHLAAILILLLKIYSSRSCRGLSGKTQIMFALVFTTRYLDLFVYYVSLYNTVMKLVFVLLSYMTVYFMYFKFKASLETGDHLFRLPYFIVPIGGLAVLVNHKPEILEILWTFSIYLEAVAILPQLFMISSTGQAETITAHYLFALGSYRALYLVNWIYRYYTEDVYDLIAIVAGCVQTLLYIDFFYLYITKVLKGKSLVLPV</sequence>
<dbReference type="GO" id="GO:0006621">
    <property type="term" value="P:protein retention in ER lumen"/>
    <property type="evidence" value="ECO:0007669"/>
    <property type="project" value="InterPro"/>
</dbReference>
<comment type="caution">
    <text evidence="11">Lacks conserved residue(s) required for the propagation of feature annotation.</text>
</comment>
<comment type="subcellular location">
    <subcellularLocation>
        <location evidence="1 11">Endoplasmic reticulum membrane</location>
        <topology evidence="1 11">Multi-pass membrane protein</topology>
    </subcellularLocation>
</comment>
<feature type="transmembrane region" description="Helical" evidence="11">
    <location>
        <begin position="62"/>
        <end position="80"/>
    </location>
</feature>
<dbReference type="GO" id="GO:0016192">
    <property type="term" value="P:vesicle-mediated transport"/>
    <property type="evidence" value="ECO:0007669"/>
    <property type="project" value="UniProtKB-KW"/>
</dbReference>
<evidence type="ECO:0000256" key="6">
    <source>
        <dbReference type="ARBA" id="ARBA00022892"/>
    </source>
</evidence>
<evidence type="ECO:0000256" key="9">
    <source>
        <dbReference type="ARBA" id="ARBA00023136"/>
    </source>
</evidence>
<keyword evidence="6" id="KW-0931">ER-Golgi transport</keyword>
<feature type="transmembrane region" description="Helical" evidence="11">
    <location>
        <begin position="149"/>
        <end position="168"/>
    </location>
</feature>
<gene>
    <name evidence="12" type="ORF">D915_004866</name>
</gene>
<name>A0A4E0RCV7_FASHE</name>
<proteinExistence type="inferred from homology"/>
<evidence type="ECO:0000313" key="12">
    <source>
        <dbReference type="EMBL" id="THD24191.1"/>
    </source>
</evidence>
<dbReference type="GO" id="GO:0005789">
    <property type="term" value="C:endoplasmic reticulum membrane"/>
    <property type="evidence" value="ECO:0007669"/>
    <property type="project" value="UniProtKB-SubCell"/>
</dbReference>
<keyword evidence="5 11" id="KW-0256">Endoplasmic reticulum</keyword>
<protein>
    <recommendedName>
        <fullName evidence="11">ER lumen protein-retaining receptor</fullName>
    </recommendedName>
</protein>
<evidence type="ECO:0000256" key="11">
    <source>
        <dbReference type="RuleBase" id="RU000634"/>
    </source>
</evidence>
<feature type="transmembrane region" description="Helical" evidence="11">
    <location>
        <begin position="115"/>
        <end position="137"/>
    </location>
</feature>
<dbReference type="PRINTS" id="PR00660">
    <property type="entry name" value="ERLUMENR"/>
</dbReference>
<feature type="transmembrane region" description="Helical" evidence="11">
    <location>
        <begin position="180"/>
        <end position="199"/>
    </location>
</feature>
<comment type="caution">
    <text evidence="12">The sequence shown here is derived from an EMBL/GenBank/DDBJ whole genome shotgun (WGS) entry which is preliminary data.</text>
</comment>
<dbReference type="EMBL" id="JXXN02001733">
    <property type="protein sequence ID" value="THD24191.1"/>
    <property type="molecule type" value="Genomic_DNA"/>
</dbReference>
<reference evidence="12" key="1">
    <citation type="submission" date="2019-03" db="EMBL/GenBank/DDBJ databases">
        <title>Improved annotation for the trematode Fasciola hepatica.</title>
        <authorList>
            <person name="Choi Y.-J."/>
            <person name="Martin J."/>
            <person name="Mitreva M."/>
        </authorList>
    </citation>
    <scope>NUCLEOTIDE SEQUENCE [LARGE SCALE GENOMIC DNA]</scope>
</reference>
<evidence type="ECO:0000256" key="10">
    <source>
        <dbReference type="ARBA" id="ARBA00023170"/>
    </source>
</evidence>
<keyword evidence="3 11" id="KW-0813">Transport</keyword>
<accession>A0A4E0RCV7</accession>
<evidence type="ECO:0000256" key="3">
    <source>
        <dbReference type="ARBA" id="ARBA00022448"/>
    </source>
</evidence>
<evidence type="ECO:0000256" key="5">
    <source>
        <dbReference type="ARBA" id="ARBA00022824"/>
    </source>
</evidence>
<keyword evidence="13" id="KW-1185">Reference proteome</keyword>
<dbReference type="InterPro" id="IPR000133">
    <property type="entry name" value="ER_ret_rcpt"/>
</dbReference>
<dbReference type="Proteomes" id="UP000230066">
    <property type="component" value="Unassembled WGS sequence"/>
</dbReference>
<evidence type="ECO:0000313" key="13">
    <source>
        <dbReference type="Proteomes" id="UP000230066"/>
    </source>
</evidence>
<dbReference type="Pfam" id="PF00810">
    <property type="entry name" value="ER_lumen_recept"/>
    <property type="match status" value="1"/>
</dbReference>
<evidence type="ECO:0000256" key="1">
    <source>
        <dbReference type="ARBA" id="ARBA00004477"/>
    </source>
</evidence>
<keyword evidence="7 11" id="KW-0653">Protein transport</keyword>
<dbReference type="GO" id="GO:0046923">
    <property type="term" value="F:ER retention sequence binding"/>
    <property type="evidence" value="ECO:0007669"/>
    <property type="project" value="InterPro"/>
</dbReference>
<organism evidence="12 13">
    <name type="scientific">Fasciola hepatica</name>
    <name type="common">Liver fluke</name>
    <dbReference type="NCBI Taxonomy" id="6192"/>
    <lineage>
        <taxon>Eukaryota</taxon>
        <taxon>Metazoa</taxon>
        <taxon>Spiralia</taxon>
        <taxon>Lophotrochozoa</taxon>
        <taxon>Platyhelminthes</taxon>
        <taxon>Trematoda</taxon>
        <taxon>Digenea</taxon>
        <taxon>Plagiorchiida</taxon>
        <taxon>Echinostomata</taxon>
        <taxon>Echinostomatoidea</taxon>
        <taxon>Fasciolidae</taxon>
        <taxon>Fasciola</taxon>
    </lineage>
</organism>
<evidence type="ECO:0000256" key="4">
    <source>
        <dbReference type="ARBA" id="ARBA00022692"/>
    </source>
</evidence>
<evidence type="ECO:0000256" key="8">
    <source>
        <dbReference type="ARBA" id="ARBA00022989"/>
    </source>
</evidence>
<dbReference type="PROSITE" id="PS00952">
    <property type="entry name" value="ER_LUMEN_RECEPTOR_2"/>
    <property type="match status" value="1"/>
</dbReference>
<evidence type="ECO:0000256" key="2">
    <source>
        <dbReference type="ARBA" id="ARBA00010120"/>
    </source>
</evidence>
<comment type="similarity">
    <text evidence="2 11">Belongs to the ERD2 family.</text>
</comment>